<dbReference type="Gene3D" id="1.10.8.500">
    <property type="entry name" value="HAMP domain in histidine kinase"/>
    <property type="match status" value="1"/>
</dbReference>
<evidence type="ECO:0000256" key="7">
    <source>
        <dbReference type="ARBA" id="ARBA00022989"/>
    </source>
</evidence>
<keyword evidence="7 10" id="KW-1133">Transmembrane helix</keyword>
<dbReference type="Gene3D" id="3.30.565.10">
    <property type="entry name" value="Histidine kinase-like ATPase, C-terminal domain"/>
    <property type="match status" value="1"/>
</dbReference>
<comment type="caution">
    <text evidence="12">The sequence shown here is derived from an EMBL/GenBank/DDBJ whole genome shotgun (WGS) entry which is preliminary data.</text>
</comment>
<dbReference type="RefSeq" id="WP_144932738.1">
    <property type="nucleotide sequence ID" value="NZ_JBHTIU010000027.1"/>
</dbReference>
<keyword evidence="4 12" id="KW-0808">Transferase</keyword>
<dbReference type="SUPFAM" id="SSF158472">
    <property type="entry name" value="HAMP domain-like"/>
    <property type="match status" value="1"/>
</dbReference>
<keyword evidence="5 10" id="KW-0812">Transmembrane</keyword>
<evidence type="ECO:0000259" key="11">
    <source>
        <dbReference type="PROSITE" id="PS50885"/>
    </source>
</evidence>
<organism evidence="12 13">
    <name type="scientific">Paenibacillus residui</name>
    <dbReference type="NCBI Taxonomy" id="629724"/>
    <lineage>
        <taxon>Bacteria</taxon>
        <taxon>Bacillati</taxon>
        <taxon>Bacillota</taxon>
        <taxon>Bacilli</taxon>
        <taxon>Bacillales</taxon>
        <taxon>Paenibacillaceae</taxon>
        <taxon>Paenibacillus</taxon>
    </lineage>
</organism>
<dbReference type="InterPro" id="IPR010559">
    <property type="entry name" value="Sig_transdc_His_kin_internal"/>
</dbReference>
<comment type="subcellular location">
    <subcellularLocation>
        <location evidence="1">Cell membrane</location>
        <topology evidence="1">Multi-pass membrane protein</topology>
    </subcellularLocation>
</comment>
<evidence type="ECO:0000256" key="5">
    <source>
        <dbReference type="ARBA" id="ARBA00022692"/>
    </source>
</evidence>
<evidence type="ECO:0000256" key="3">
    <source>
        <dbReference type="ARBA" id="ARBA00022553"/>
    </source>
</evidence>
<dbReference type="InterPro" id="IPR003660">
    <property type="entry name" value="HAMP_dom"/>
</dbReference>
<evidence type="ECO:0000256" key="4">
    <source>
        <dbReference type="ARBA" id="ARBA00022679"/>
    </source>
</evidence>
<dbReference type="Pfam" id="PF06580">
    <property type="entry name" value="His_kinase"/>
    <property type="match status" value="1"/>
</dbReference>
<dbReference type="EC" id="2.7.13.3" evidence="12"/>
<dbReference type="Pfam" id="PF00672">
    <property type="entry name" value="HAMP"/>
    <property type="match status" value="1"/>
</dbReference>
<evidence type="ECO:0000256" key="1">
    <source>
        <dbReference type="ARBA" id="ARBA00004651"/>
    </source>
</evidence>
<keyword evidence="8 10" id="KW-0472">Membrane</keyword>
<keyword evidence="3" id="KW-0597">Phosphoprotein</keyword>
<dbReference type="Gene3D" id="3.30.450.20">
    <property type="entry name" value="PAS domain"/>
    <property type="match status" value="1"/>
</dbReference>
<dbReference type="PANTHER" id="PTHR34220">
    <property type="entry name" value="SENSOR HISTIDINE KINASE YPDA"/>
    <property type="match status" value="1"/>
</dbReference>
<dbReference type="Pfam" id="PF02743">
    <property type="entry name" value="dCache_1"/>
    <property type="match status" value="1"/>
</dbReference>
<feature type="transmembrane region" description="Helical" evidence="10">
    <location>
        <begin position="21"/>
        <end position="41"/>
    </location>
</feature>
<dbReference type="SUPFAM" id="SSF55874">
    <property type="entry name" value="ATPase domain of HSP90 chaperone/DNA topoisomerase II/histidine kinase"/>
    <property type="match status" value="1"/>
</dbReference>
<feature type="domain" description="HAMP" evidence="11">
    <location>
        <begin position="324"/>
        <end position="376"/>
    </location>
</feature>
<keyword evidence="13" id="KW-1185">Reference proteome</keyword>
<evidence type="ECO:0000313" key="13">
    <source>
        <dbReference type="Proteomes" id="UP001597120"/>
    </source>
</evidence>
<evidence type="ECO:0000256" key="9">
    <source>
        <dbReference type="SAM" id="MobiDB-lite"/>
    </source>
</evidence>
<keyword evidence="6 12" id="KW-0418">Kinase</keyword>
<dbReference type="PROSITE" id="PS50885">
    <property type="entry name" value="HAMP"/>
    <property type="match status" value="1"/>
</dbReference>
<evidence type="ECO:0000313" key="12">
    <source>
        <dbReference type="EMBL" id="MFD0869016.1"/>
    </source>
</evidence>
<feature type="region of interest" description="Disordered" evidence="9">
    <location>
        <begin position="546"/>
        <end position="573"/>
    </location>
</feature>
<dbReference type="EMBL" id="JBHTIU010000027">
    <property type="protein sequence ID" value="MFD0869016.1"/>
    <property type="molecule type" value="Genomic_DNA"/>
</dbReference>
<dbReference type="Pfam" id="PF02518">
    <property type="entry name" value="HATPase_c"/>
    <property type="match status" value="1"/>
</dbReference>
<name>A0ABW3D8Y9_9BACL</name>
<feature type="transmembrane region" description="Helical" evidence="10">
    <location>
        <begin position="302"/>
        <end position="323"/>
    </location>
</feature>
<dbReference type="InterPro" id="IPR036890">
    <property type="entry name" value="HATPase_C_sf"/>
</dbReference>
<dbReference type="GO" id="GO:0004673">
    <property type="term" value="F:protein histidine kinase activity"/>
    <property type="evidence" value="ECO:0007669"/>
    <property type="project" value="UniProtKB-EC"/>
</dbReference>
<protein>
    <submittedName>
        <fullName evidence="12">Sensor histidine kinase</fullName>
        <ecNumber evidence="12">2.7.13.3</ecNumber>
    </submittedName>
</protein>
<dbReference type="Proteomes" id="UP001597120">
    <property type="component" value="Unassembled WGS sequence"/>
</dbReference>
<gene>
    <name evidence="12" type="ORF">ACFQ03_07630</name>
</gene>
<evidence type="ECO:0000256" key="8">
    <source>
        <dbReference type="ARBA" id="ARBA00023136"/>
    </source>
</evidence>
<accession>A0ABW3D8Y9</accession>
<keyword evidence="2" id="KW-1003">Cell membrane</keyword>
<proteinExistence type="predicted"/>
<dbReference type="SMART" id="SM00304">
    <property type="entry name" value="HAMP"/>
    <property type="match status" value="1"/>
</dbReference>
<reference evidence="13" key="1">
    <citation type="journal article" date="2019" name="Int. J. Syst. Evol. Microbiol.">
        <title>The Global Catalogue of Microorganisms (GCM) 10K type strain sequencing project: providing services to taxonomists for standard genome sequencing and annotation.</title>
        <authorList>
            <consortium name="The Broad Institute Genomics Platform"/>
            <consortium name="The Broad Institute Genome Sequencing Center for Infectious Disease"/>
            <person name="Wu L."/>
            <person name="Ma J."/>
        </authorList>
    </citation>
    <scope>NUCLEOTIDE SEQUENCE [LARGE SCALE GENOMIC DNA]</scope>
    <source>
        <strain evidence="13">CCUG 57263</strain>
    </source>
</reference>
<dbReference type="CDD" id="cd06225">
    <property type="entry name" value="HAMP"/>
    <property type="match status" value="1"/>
</dbReference>
<dbReference type="InterPro" id="IPR033479">
    <property type="entry name" value="dCache_1"/>
</dbReference>
<dbReference type="PANTHER" id="PTHR34220:SF7">
    <property type="entry name" value="SENSOR HISTIDINE KINASE YPDA"/>
    <property type="match status" value="1"/>
</dbReference>
<dbReference type="InterPro" id="IPR050640">
    <property type="entry name" value="Bact_2-comp_sensor_kinase"/>
</dbReference>
<evidence type="ECO:0000256" key="2">
    <source>
        <dbReference type="ARBA" id="ARBA00022475"/>
    </source>
</evidence>
<evidence type="ECO:0000256" key="10">
    <source>
        <dbReference type="SAM" id="Phobius"/>
    </source>
</evidence>
<dbReference type="InterPro" id="IPR003594">
    <property type="entry name" value="HATPase_dom"/>
</dbReference>
<evidence type="ECO:0000256" key="6">
    <source>
        <dbReference type="ARBA" id="ARBA00022777"/>
    </source>
</evidence>
<sequence length="618" mass="71749">MRKIIERLKRRFRNARLESKVFIMTSIVIVLAVPLTGMFSYSQAARILERYAYNAADQTVSQLSGYMNNELKNISDKLYWMNASDEMKTALYWADGKLDVNGWVVFNEMFALFSQTRLASPTIRSIYMYTPKGEFYEGLPYERKAASFKDTPYYKAIRNESTNQWVYAEEDPLFAGRGEVISLVTRPVLDISYLEQDNYLVITLSANRFMANLRNINLVPEGFSLIMDETGKPILMSSPELAEPFLESIQAEEFQLNPGSFEWKVGRQEFLVSHQPVPFAGWNAVLVQPKDELLKEINYIKYFTFMLTGILLILSFVFIRWIARWVMNPLRKLQRLMNRAKDGNLNVRFESEYEDEIGQLGNRFDDMIRQIQQLLKQVVEESQAKRQAEMRALQAQINPHFLYNTLDEIYWKTLDAPDSSASEIILSLSRFFRLSLNQGEEMTTVAKEMEHVEQYLKLVNVQYRRQFSYVIQTDDRTKPFRMPKIILQPLVENSVLHAFNANDYNDYRITVSSEWIEPRRVRLRVEDNGSGIKPEWVTRFNEPLSGKNQAFPETPSAANGEVTPAGEDKEPPRQGYAIANVRERLWYAFGERASFRVESTLGEGTVIEITMEATEMET</sequence>